<keyword evidence="8 13" id="KW-0560">Oxidoreductase</keyword>
<protein>
    <recommendedName>
        <fullName evidence="15">Fatty acid desaturase domain-containing protein</fullName>
    </recommendedName>
</protein>
<keyword evidence="17" id="KW-1185">Reference proteome</keyword>
<evidence type="ECO:0000313" key="16">
    <source>
        <dbReference type="EMBL" id="CAH1729115.1"/>
    </source>
</evidence>
<dbReference type="AlphaFoldDB" id="A0A9P0J534"/>
<proteinExistence type="inferred from homology"/>
<name>A0A9P0J534_9DIPT</name>
<dbReference type="InterPro" id="IPR005804">
    <property type="entry name" value="FA_desaturase_dom"/>
</dbReference>
<comment type="subcellular location">
    <subcellularLocation>
        <location evidence="1">Membrane</location>
        <topology evidence="1">Multi-pass membrane protein</topology>
    </subcellularLocation>
</comment>
<dbReference type="InterPro" id="IPR015876">
    <property type="entry name" value="Acyl-CoA_DS"/>
</dbReference>
<evidence type="ECO:0000256" key="2">
    <source>
        <dbReference type="ARBA" id="ARBA00009295"/>
    </source>
</evidence>
<gene>
    <name evidence="16" type="ORF">CHIRRI_LOCUS11251</name>
</gene>
<dbReference type="GO" id="GO:0006636">
    <property type="term" value="P:unsaturated fatty acid biosynthetic process"/>
    <property type="evidence" value="ECO:0007669"/>
    <property type="project" value="TreeGrafter"/>
</dbReference>
<evidence type="ECO:0000256" key="8">
    <source>
        <dbReference type="ARBA" id="ARBA00023002"/>
    </source>
</evidence>
<evidence type="ECO:0000256" key="6">
    <source>
        <dbReference type="ARBA" id="ARBA00022832"/>
    </source>
</evidence>
<dbReference type="EMBL" id="OU895879">
    <property type="protein sequence ID" value="CAG9808410.1"/>
    <property type="molecule type" value="Genomic_DNA"/>
</dbReference>
<feature type="transmembrane region" description="Helical" evidence="14">
    <location>
        <begin position="48"/>
        <end position="67"/>
    </location>
</feature>
<reference evidence="16" key="1">
    <citation type="submission" date="2022-01" db="EMBL/GenBank/DDBJ databases">
        <authorList>
            <person name="King R."/>
        </authorList>
    </citation>
    <scope>NUCLEOTIDE SEQUENCE</scope>
</reference>
<evidence type="ECO:0000259" key="15">
    <source>
        <dbReference type="Pfam" id="PF00487"/>
    </source>
</evidence>
<dbReference type="EMBL" id="OU895879">
    <property type="protein sequence ID" value="CAH1729115.1"/>
    <property type="molecule type" value="Genomic_DNA"/>
</dbReference>
<evidence type="ECO:0000256" key="5">
    <source>
        <dbReference type="ARBA" id="ARBA00022723"/>
    </source>
</evidence>
<dbReference type="Pfam" id="PF00487">
    <property type="entry name" value="FA_desaturase"/>
    <property type="match status" value="1"/>
</dbReference>
<evidence type="ECO:0000256" key="10">
    <source>
        <dbReference type="ARBA" id="ARBA00023098"/>
    </source>
</evidence>
<dbReference type="CDD" id="cd03505">
    <property type="entry name" value="Delta9-FADS-like"/>
    <property type="match status" value="1"/>
</dbReference>
<keyword evidence="3 13" id="KW-0444">Lipid biosynthesis</keyword>
<organism evidence="16 17">
    <name type="scientific">Chironomus riparius</name>
    <dbReference type="NCBI Taxonomy" id="315576"/>
    <lineage>
        <taxon>Eukaryota</taxon>
        <taxon>Metazoa</taxon>
        <taxon>Ecdysozoa</taxon>
        <taxon>Arthropoda</taxon>
        <taxon>Hexapoda</taxon>
        <taxon>Insecta</taxon>
        <taxon>Pterygota</taxon>
        <taxon>Neoptera</taxon>
        <taxon>Endopterygota</taxon>
        <taxon>Diptera</taxon>
        <taxon>Nematocera</taxon>
        <taxon>Chironomoidea</taxon>
        <taxon>Chironomidae</taxon>
        <taxon>Chironominae</taxon>
        <taxon>Chironomus</taxon>
    </lineage>
</organism>
<dbReference type="PANTHER" id="PTHR11351">
    <property type="entry name" value="ACYL-COA DESATURASE"/>
    <property type="match status" value="1"/>
</dbReference>
<reference evidence="16" key="2">
    <citation type="submission" date="2022-10" db="EMBL/GenBank/DDBJ databases">
        <authorList>
            <consortium name="ENA_rothamsted_submissions"/>
            <consortium name="culmorum"/>
            <person name="King R."/>
        </authorList>
    </citation>
    <scope>NUCLEOTIDE SEQUENCE</scope>
</reference>
<evidence type="ECO:0000256" key="1">
    <source>
        <dbReference type="ARBA" id="ARBA00004141"/>
    </source>
</evidence>
<keyword evidence="12 13" id="KW-0275">Fatty acid biosynthesis</keyword>
<evidence type="ECO:0000256" key="14">
    <source>
        <dbReference type="SAM" id="Phobius"/>
    </source>
</evidence>
<dbReference type="PANTHER" id="PTHR11351:SF31">
    <property type="entry name" value="DESATURASE 1, ISOFORM A-RELATED"/>
    <property type="match status" value="1"/>
</dbReference>
<feature type="transmembrane region" description="Helical" evidence="14">
    <location>
        <begin position="21"/>
        <end position="42"/>
    </location>
</feature>
<keyword evidence="5" id="KW-0479">Metal-binding</keyword>
<dbReference type="GO" id="GO:0005789">
    <property type="term" value="C:endoplasmic reticulum membrane"/>
    <property type="evidence" value="ECO:0007669"/>
    <property type="project" value="TreeGrafter"/>
</dbReference>
<sequence>MEMETKDVIERKYEIKVVWPMVLLASLIVAGILTGFYCMLFENVSGATYIWTIIVFLLGGIGIGPGAHRYFCHRSYKTSRGVKVFMIICQQISGLKSLHSWCRIHRTHHKFSDTDRDPTNINRGFFFSFVGWLLIRRTPECKAEMNRIFMDDLKADSDLVFQFKYYPILYMTITLGLPIFIPYYFWNESILIGFGMNMFRYGLNIFQQFVGNSLLHMNGRKPYDKSFSAIDNALYNIITLGEGYHNFHHAFPFDYRSNELFEFSHLASLTNLYIDVMAALGLIYDRKFAPPHMIARRVARTGDRSHILSKLNSKDNTLWGYGDPDMHPDEKRDLEHVETSEKIVNLQSITAVIKKYRI</sequence>
<dbReference type="GO" id="GO:0005506">
    <property type="term" value="F:iron ion binding"/>
    <property type="evidence" value="ECO:0007669"/>
    <property type="project" value="TreeGrafter"/>
</dbReference>
<evidence type="ECO:0000256" key="4">
    <source>
        <dbReference type="ARBA" id="ARBA00022692"/>
    </source>
</evidence>
<comment type="similarity">
    <text evidence="2 13">Belongs to the fatty acid desaturase type 1 family.</text>
</comment>
<evidence type="ECO:0000256" key="13">
    <source>
        <dbReference type="RuleBase" id="RU000581"/>
    </source>
</evidence>
<evidence type="ECO:0000256" key="11">
    <source>
        <dbReference type="ARBA" id="ARBA00023136"/>
    </source>
</evidence>
<keyword evidence="10" id="KW-0443">Lipid metabolism</keyword>
<dbReference type="OrthoDB" id="10260134at2759"/>
<evidence type="ECO:0000256" key="9">
    <source>
        <dbReference type="ARBA" id="ARBA00023004"/>
    </source>
</evidence>
<keyword evidence="6" id="KW-0276">Fatty acid metabolism</keyword>
<keyword evidence="4 13" id="KW-0812">Transmembrane</keyword>
<dbReference type="GO" id="GO:0004768">
    <property type="term" value="F:stearoyl-CoA 9-desaturase activity"/>
    <property type="evidence" value="ECO:0007669"/>
    <property type="project" value="TreeGrafter"/>
</dbReference>
<dbReference type="InterPro" id="IPR001522">
    <property type="entry name" value="FADS-1_CS"/>
</dbReference>
<dbReference type="Proteomes" id="UP001153620">
    <property type="component" value="Chromosome 3"/>
</dbReference>
<dbReference type="PRINTS" id="PR00075">
    <property type="entry name" value="FACDDSATRASE"/>
</dbReference>
<comment type="cofactor">
    <cofactor evidence="13">
        <name>Fe(2+)</name>
        <dbReference type="ChEBI" id="CHEBI:29033"/>
    </cofactor>
</comment>
<feature type="transmembrane region" description="Helical" evidence="14">
    <location>
        <begin position="168"/>
        <end position="186"/>
    </location>
</feature>
<evidence type="ECO:0000256" key="12">
    <source>
        <dbReference type="ARBA" id="ARBA00023160"/>
    </source>
</evidence>
<evidence type="ECO:0000256" key="3">
    <source>
        <dbReference type="ARBA" id="ARBA00022516"/>
    </source>
</evidence>
<dbReference type="PROSITE" id="PS00476">
    <property type="entry name" value="FATTY_ACID_DESATUR_1"/>
    <property type="match status" value="1"/>
</dbReference>
<evidence type="ECO:0000256" key="7">
    <source>
        <dbReference type="ARBA" id="ARBA00022989"/>
    </source>
</evidence>
<accession>A0A9P0J534</accession>
<keyword evidence="7 14" id="KW-1133">Transmembrane helix</keyword>
<evidence type="ECO:0000313" key="17">
    <source>
        <dbReference type="Proteomes" id="UP001153620"/>
    </source>
</evidence>
<keyword evidence="9" id="KW-0408">Iron</keyword>
<comment type="domain">
    <text evidence="13">The histidine box domains are involved in binding the catalytic metal ions.</text>
</comment>
<feature type="domain" description="Fatty acid desaturase" evidence="15">
    <location>
        <begin position="51"/>
        <end position="270"/>
    </location>
</feature>
<keyword evidence="11 14" id="KW-0472">Membrane</keyword>